<sequence>MSNSKDNYDENQRIIANFMKEDANAICADCEAKQPRWASWNIGIFICMRCAGLHRNMGVQISRVKSVNLDRWKDEEVLRVLAMGNKKAKRIYEFDLPENFQRPKTDAAMEIFIRAKYEHKRYMDRAFDDKSLQNHVDSKIPGLEQIRSDRIRRWYLPSSSKSYEKCSTEDNSPGTNTKQSPPKGILKNTFEKKKQQNEDDEFGPMVSAPSMRKSKTINDGIHADLADLDPEAFRNPQQVSRNDTETMPKRSVSEILSLYNMSYAQQPQFTNQQFLTNNQRFVSIPQRQQSYQNHFNLVANSRDTFL</sequence>
<dbReference type="Gene3D" id="1.10.220.150">
    <property type="entry name" value="Arf GTPase activating protein"/>
    <property type="match status" value="1"/>
</dbReference>
<reference evidence="8 9" key="1">
    <citation type="journal article" date="2017" name="Curr. Biol.">
        <title>Genome architecture and evolution of a unichromosomal asexual nematode.</title>
        <authorList>
            <person name="Fradin H."/>
            <person name="Zegar C."/>
            <person name="Gutwein M."/>
            <person name="Lucas J."/>
            <person name="Kovtun M."/>
            <person name="Corcoran D."/>
            <person name="Baugh L.R."/>
            <person name="Kiontke K."/>
            <person name="Gunsalus K."/>
            <person name="Fitch D.H."/>
            <person name="Piano F."/>
        </authorList>
    </citation>
    <scope>NUCLEOTIDE SEQUENCE [LARGE SCALE GENOMIC DNA]</scope>
    <source>
        <strain evidence="8">PF1309</strain>
    </source>
</reference>
<dbReference type="Proteomes" id="UP000218231">
    <property type="component" value="Unassembled WGS sequence"/>
</dbReference>
<dbReference type="SMART" id="SM00105">
    <property type="entry name" value="ArfGap"/>
    <property type="match status" value="1"/>
</dbReference>
<accession>A0A2A2LQ84</accession>
<evidence type="ECO:0000313" key="8">
    <source>
        <dbReference type="EMBL" id="PAV88383.1"/>
    </source>
</evidence>
<dbReference type="InterPro" id="IPR044732">
    <property type="entry name" value="ArfGAP_SMAP1-like"/>
</dbReference>
<keyword evidence="4" id="KW-0862">Zinc</keyword>
<dbReference type="PRINTS" id="PR00405">
    <property type="entry name" value="REVINTRACTNG"/>
</dbReference>
<dbReference type="InterPro" id="IPR001164">
    <property type="entry name" value="ArfGAP_dom"/>
</dbReference>
<dbReference type="GO" id="GO:0005096">
    <property type="term" value="F:GTPase activator activity"/>
    <property type="evidence" value="ECO:0007669"/>
    <property type="project" value="UniProtKB-KW"/>
</dbReference>
<evidence type="ECO:0000256" key="5">
    <source>
        <dbReference type="PROSITE-ProRule" id="PRU00288"/>
    </source>
</evidence>
<dbReference type="InterPro" id="IPR037278">
    <property type="entry name" value="ARFGAP/RecO"/>
</dbReference>
<dbReference type="PANTHER" id="PTHR45705">
    <property type="entry name" value="FI20236P1"/>
    <property type="match status" value="1"/>
</dbReference>
<dbReference type="GO" id="GO:0005737">
    <property type="term" value="C:cytoplasm"/>
    <property type="evidence" value="ECO:0007669"/>
    <property type="project" value="TreeGrafter"/>
</dbReference>
<evidence type="ECO:0000256" key="6">
    <source>
        <dbReference type="SAM" id="MobiDB-lite"/>
    </source>
</evidence>
<dbReference type="CDD" id="cd08839">
    <property type="entry name" value="ArfGap_SMAP"/>
    <property type="match status" value="1"/>
</dbReference>
<feature type="compositionally biased region" description="Polar residues" evidence="6">
    <location>
        <begin position="169"/>
        <end position="180"/>
    </location>
</feature>
<dbReference type="InterPro" id="IPR051718">
    <property type="entry name" value="ARF_GTPase-activating"/>
</dbReference>
<protein>
    <recommendedName>
        <fullName evidence="7">Arf-GAP domain-containing protein</fullName>
    </recommendedName>
</protein>
<dbReference type="PROSITE" id="PS50115">
    <property type="entry name" value="ARFGAP"/>
    <property type="match status" value="1"/>
</dbReference>
<evidence type="ECO:0000256" key="4">
    <source>
        <dbReference type="ARBA" id="ARBA00022833"/>
    </source>
</evidence>
<dbReference type="GO" id="GO:0008270">
    <property type="term" value="F:zinc ion binding"/>
    <property type="evidence" value="ECO:0007669"/>
    <property type="project" value="UniProtKB-KW"/>
</dbReference>
<keyword evidence="2" id="KW-0479">Metal-binding</keyword>
<comment type="caution">
    <text evidence="8">The sequence shown here is derived from an EMBL/GenBank/DDBJ whole genome shotgun (WGS) entry which is preliminary data.</text>
</comment>
<dbReference type="InterPro" id="IPR038508">
    <property type="entry name" value="ArfGAP_dom_sf"/>
</dbReference>
<organism evidence="8 9">
    <name type="scientific">Diploscapter pachys</name>
    <dbReference type="NCBI Taxonomy" id="2018661"/>
    <lineage>
        <taxon>Eukaryota</taxon>
        <taxon>Metazoa</taxon>
        <taxon>Ecdysozoa</taxon>
        <taxon>Nematoda</taxon>
        <taxon>Chromadorea</taxon>
        <taxon>Rhabditida</taxon>
        <taxon>Rhabditina</taxon>
        <taxon>Rhabditomorpha</taxon>
        <taxon>Rhabditoidea</taxon>
        <taxon>Rhabditidae</taxon>
        <taxon>Diploscapter</taxon>
    </lineage>
</organism>
<evidence type="ECO:0000256" key="2">
    <source>
        <dbReference type="ARBA" id="ARBA00022723"/>
    </source>
</evidence>
<keyword evidence="3 5" id="KW-0863">Zinc-finger</keyword>
<dbReference type="OrthoDB" id="10266696at2759"/>
<dbReference type="EMBL" id="LIAE01006519">
    <property type="protein sequence ID" value="PAV88383.1"/>
    <property type="molecule type" value="Genomic_DNA"/>
</dbReference>
<feature type="region of interest" description="Disordered" evidence="6">
    <location>
        <begin position="162"/>
        <end position="212"/>
    </location>
</feature>
<dbReference type="FunFam" id="1.10.220.150:FF:000009">
    <property type="entry name" value="stromal membrane-associated protein 1 isoform X1"/>
    <property type="match status" value="1"/>
</dbReference>
<dbReference type="Pfam" id="PF01412">
    <property type="entry name" value="ArfGap"/>
    <property type="match status" value="1"/>
</dbReference>
<keyword evidence="9" id="KW-1185">Reference proteome</keyword>
<evidence type="ECO:0000313" key="9">
    <source>
        <dbReference type="Proteomes" id="UP000218231"/>
    </source>
</evidence>
<dbReference type="PANTHER" id="PTHR45705:SF1">
    <property type="entry name" value="FI20236P1"/>
    <property type="match status" value="1"/>
</dbReference>
<keyword evidence="1" id="KW-0343">GTPase activation</keyword>
<feature type="domain" description="Arf-GAP" evidence="7">
    <location>
        <begin position="12"/>
        <end position="130"/>
    </location>
</feature>
<dbReference type="SUPFAM" id="SSF57863">
    <property type="entry name" value="ArfGap/RecO-like zinc finger"/>
    <property type="match status" value="1"/>
</dbReference>
<proteinExistence type="predicted"/>
<evidence type="ECO:0000259" key="7">
    <source>
        <dbReference type="PROSITE" id="PS50115"/>
    </source>
</evidence>
<gene>
    <name evidence="8" type="ORF">WR25_05977</name>
</gene>
<evidence type="ECO:0000256" key="1">
    <source>
        <dbReference type="ARBA" id="ARBA00022468"/>
    </source>
</evidence>
<dbReference type="STRING" id="2018661.A0A2A2LQ84"/>
<evidence type="ECO:0000256" key="3">
    <source>
        <dbReference type="ARBA" id="ARBA00022771"/>
    </source>
</evidence>
<name>A0A2A2LQ84_9BILA</name>
<dbReference type="AlphaFoldDB" id="A0A2A2LQ84"/>